<reference evidence="1" key="1">
    <citation type="submission" date="2023-07" db="EMBL/GenBank/DDBJ databases">
        <title>Mucosal microbiota of week-old chicken and adult hens.</title>
        <authorList>
            <person name="Volf J."/>
            <person name="Karasova D."/>
            <person name="Crhanova M."/>
            <person name="Faldynova M."/>
            <person name="Prikrylova H."/>
            <person name="Zeman M."/>
            <person name="Babak V."/>
            <person name="Rajova J."/>
            <person name="Rychlik I."/>
        </authorList>
    </citation>
    <scope>NUCLEOTIDE SEQUENCE</scope>
    <source>
        <strain evidence="1">ET902</strain>
    </source>
</reference>
<gene>
    <name evidence="1" type="ORF">Q5M86_11765</name>
</gene>
<protein>
    <submittedName>
        <fullName evidence="1">Transcriptional regulator</fullName>
    </submittedName>
</protein>
<dbReference type="Gene3D" id="2.60.120.10">
    <property type="entry name" value="Jelly Rolls"/>
    <property type="match status" value="1"/>
</dbReference>
<dbReference type="InterPro" id="IPR011051">
    <property type="entry name" value="RmlC_Cupin_sf"/>
</dbReference>
<dbReference type="Proteomes" id="UP001175147">
    <property type="component" value="Unassembled WGS sequence"/>
</dbReference>
<accession>A0ABT8YZY5</accession>
<proteinExistence type="predicted"/>
<evidence type="ECO:0000313" key="1">
    <source>
        <dbReference type="EMBL" id="MDO7021449.1"/>
    </source>
</evidence>
<dbReference type="EMBL" id="JAUPBM010000206">
    <property type="protein sequence ID" value="MDO7021449.1"/>
    <property type="molecule type" value="Genomic_DNA"/>
</dbReference>
<sequence length="142" mass="15834">MENKDIQSIVSETICTFLHTGTASGYKDKNNSNSRKIIKKNISDINKVQSDIDKNVYITDVFNTDERGALKCLLMELNASSIKCVLNSDEIYIVLEGVLIAESNQNRTEAKQGEIVSVLKGDCVNFSTPFYAKFLRVVCSNN</sequence>
<evidence type="ECO:0000313" key="2">
    <source>
        <dbReference type="Proteomes" id="UP001175147"/>
    </source>
</evidence>
<comment type="caution">
    <text evidence="1">The sequence shown here is derived from an EMBL/GenBank/DDBJ whole genome shotgun (WGS) entry which is preliminary data.</text>
</comment>
<organism evidence="1 2">
    <name type="scientific">Brachyspira innocens</name>
    <dbReference type="NCBI Taxonomy" id="13264"/>
    <lineage>
        <taxon>Bacteria</taxon>
        <taxon>Pseudomonadati</taxon>
        <taxon>Spirochaetota</taxon>
        <taxon>Spirochaetia</taxon>
        <taxon>Brachyspirales</taxon>
        <taxon>Brachyspiraceae</taxon>
        <taxon>Brachyspira</taxon>
    </lineage>
</organism>
<dbReference type="RefSeq" id="WP_304384933.1">
    <property type="nucleotide sequence ID" value="NZ_JAUPBL010000023.1"/>
</dbReference>
<dbReference type="InterPro" id="IPR014710">
    <property type="entry name" value="RmlC-like_jellyroll"/>
</dbReference>
<keyword evidence="2" id="KW-1185">Reference proteome</keyword>
<dbReference type="SUPFAM" id="SSF51182">
    <property type="entry name" value="RmlC-like cupins"/>
    <property type="match status" value="1"/>
</dbReference>
<name>A0ABT8YZY5_9SPIR</name>
<dbReference type="InterPro" id="IPR010424">
    <property type="entry name" value="EutQ"/>
</dbReference>
<dbReference type="Pfam" id="PF06249">
    <property type="entry name" value="EutQ"/>
    <property type="match status" value="1"/>
</dbReference>